<dbReference type="EMBL" id="CP139965">
    <property type="protein sequence ID" value="WQD79965.1"/>
    <property type="molecule type" value="Genomic_DNA"/>
</dbReference>
<protein>
    <submittedName>
        <fullName evidence="2">Uncharacterized protein</fullName>
    </submittedName>
</protein>
<evidence type="ECO:0000256" key="1">
    <source>
        <dbReference type="SAM" id="MobiDB-lite"/>
    </source>
</evidence>
<feature type="compositionally biased region" description="Polar residues" evidence="1">
    <location>
        <begin position="9"/>
        <end position="28"/>
    </location>
</feature>
<evidence type="ECO:0000313" key="3">
    <source>
        <dbReference type="Proteomes" id="UP001325479"/>
    </source>
</evidence>
<accession>A0ABZ0WRC7</accession>
<gene>
    <name evidence="2" type="ORF">U0042_09940</name>
</gene>
<feature type="region of interest" description="Disordered" evidence="1">
    <location>
        <begin position="1"/>
        <end position="40"/>
    </location>
</feature>
<reference evidence="2 3" key="1">
    <citation type="submission" date="2023-12" db="EMBL/GenBank/DDBJ databases">
        <title>Genome sequencing and assembly of bacterial species from a model synthetic community.</title>
        <authorList>
            <person name="Hogle S.L."/>
        </authorList>
    </citation>
    <scope>NUCLEOTIDE SEQUENCE [LARGE SCALE GENOMIC DNA]</scope>
    <source>
        <strain evidence="2 3">HAMBI 2494</strain>
    </source>
</reference>
<organism evidence="2 3">
    <name type="scientific">Paraburkholderia kururiensis</name>
    <dbReference type="NCBI Taxonomy" id="984307"/>
    <lineage>
        <taxon>Bacteria</taxon>
        <taxon>Pseudomonadati</taxon>
        <taxon>Pseudomonadota</taxon>
        <taxon>Betaproteobacteria</taxon>
        <taxon>Burkholderiales</taxon>
        <taxon>Burkholderiaceae</taxon>
        <taxon>Paraburkholderia</taxon>
    </lineage>
</organism>
<sequence>MALPIASPAQVSTQVSTQASADRLQSGNGAERARSGEPGAWRMPDGAALVRCPLCRGALSHVPDMPEHVRHKSARRAAQCVLSTARYQPDELVVNGSRNAVISAMNRRRFLEDWARHYLAMQATWPSLVIARFVTVLACADVLDLWSYAELREADVPAVLLVLAGFMRVPDEDAFAPPRVRGLVSDEARWVRFWFGANVREAADLWKPQDTPAALFRVDYRDAKSTPFPTGNEVLACTRVGDASDLWHRQPATSMLSVTADERRAVAQYVARSREYRLE</sequence>
<keyword evidence="3" id="KW-1185">Reference proteome</keyword>
<dbReference type="Proteomes" id="UP001325479">
    <property type="component" value="Chromosome"/>
</dbReference>
<dbReference type="RefSeq" id="WP_157977911.1">
    <property type="nucleotide sequence ID" value="NZ_CP139965.1"/>
</dbReference>
<evidence type="ECO:0000313" key="2">
    <source>
        <dbReference type="EMBL" id="WQD79965.1"/>
    </source>
</evidence>
<proteinExistence type="predicted"/>
<name>A0ABZ0WRC7_9BURK</name>